<keyword evidence="2" id="KW-0808">Transferase</keyword>
<dbReference type="SUPFAM" id="SSF56112">
    <property type="entry name" value="Protein kinase-like (PK-like)"/>
    <property type="match status" value="1"/>
</dbReference>
<dbReference type="PROSITE" id="PS00108">
    <property type="entry name" value="PROTEIN_KINASE_ST"/>
    <property type="match status" value="1"/>
</dbReference>
<dbReference type="Pfam" id="PF00069">
    <property type="entry name" value="Pkinase"/>
    <property type="match status" value="1"/>
</dbReference>
<name>A0AAW2JXL3_SESRA</name>
<dbReference type="PANTHER" id="PTHR48010:SF1">
    <property type="entry name" value="PROTEIN KINASE DOMAIN-CONTAINING PROTEIN"/>
    <property type="match status" value="1"/>
</dbReference>
<dbReference type="Gene3D" id="1.10.510.10">
    <property type="entry name" value="Transferase(Phosphotransferase) domain 1"/>
    <property type="match status" value="1"/>
</dbReference>
<keyword evidence="2" id="KW-0675">Receptor</keyword>
<dbReference type="InterPro" id="IPR011009">
    <property type="entry name" value="Kinase-like_dom_sf"/>
</dbReference>
<dbReference type="EMBL" id="JACGWJ010000031">
    <property type="protein sequence ID" value="KAL0298403.1"/>
    <property type="molecule type" value="Genomic_DNA"/>
</dbReference>
<dbReference type="Gene3D" id="3.30.200.20">
    <property type="entry name" value="Phosphorylase Kinase, domain 1"/>
    <property type="match status" value="1"/>
</dbReference>
<dbReference type="SMART" id="SM00220">
    <property type="entry name" value="S_TKc"/>
    <property type="match status" value="1"/>
</dbReference>
<sequence length="272" mass="30866">MQNGVKIVVKRLKYLSISEPEFKHQMEFVGNVRHENVAALRACYSSANERLMLYDYYDKGSVFALLHGKRGTRKTRLSWETRLRIGVGAARGIAHIHQQDGGKLVHGDIKPSNIFLNGKNYSLVSDVGLPKLMNPIRRYLSLGYRAPEVKDSTEVSQASGVYSFGVVLLELVPGKPPQFTMIHGEVVLLVNWIHILSRDYGTRSVIDEELMYDRTGELIHNGLVRHQNDLRPMVRLLQIAVECVTVLPERRPRMLEVGGNQWHRTIGCIKRG</sequence>
<comment type="caution">
    <text evidence="2">The sequence shown here is derived from an EMBL/GenBank/DDBJ whole genome shotgun (WGS) entry which is preliminary data.</text>
</comment>
<dbReference type="InterPro" id="IPR000719">
    <property type="entry name" value="Prot_kinase_dom"/>
</dbReference>
<feature type="domain" description="Protein kinase" evidence="1">
    <location>
        <begin position="1"/>
        <end position="266"/>
    </location>
</feature>
<gene>
    <name evidence="2" type="ORF">Sradi_6500100</name>
</gene>
<dbReference type="AlphaFoldDB" id="A0AAW2JXL3"/>
<reference evidence="2" key="1">
    <citation type="submission" date="2020-06" db="EMBL/GenBank/DDBJ databases">
        <authorList>
            <person name="Li T."/>
            <person name="Hu X."/>
            <person name="Zhang T."/>
            <person name="Song X."/>
            <person name="Zhang H."/>
            <person name="Dai N."/>
            <person name="Sheng W."/>
            <person name="Hou X."/>
            <person name="Wei L."/>
        </authorList>
    </citation>
    <scope>NUCLEOTIDE SEQUENCE</scope>
    <source>
        <strain evidence="2">G02</strain>
        <tissue evidence="2">Leaf</tissue>
    </source>
</reference>
<dbReference type="InterPro" id="IPR008271">
    <property type="entry name" value="Ser/Thr_kinase_AS"/>
</dbReference>
<evidence type="ECO:0000313" key="2">
    <source>
        <dbReference type="EMBL" id="KAL0298403.1"/>
    </source>
</evidence>
<dbReference type="GO" id="GO:0005524">
    <property type="term" value="F:ATP binding"/>
    <property type="evidence" value="ECO:0007669"/>
    <property type="project" value="InterPro"/>
</dbReference>
<proteinExistence type="predicted"/>
<reference evidence="2" key="2">
    <citation type="journal article" date="2024" name="Plant">
        <title>Genomic evolution and insights into agronomic trait innovations of Sesamum species.</title>
        <authorList>
            <person name="Miao H."/>
            <person name="Wang L."/>
            <person name="Qu L."/>
            <person name="Liu H."/>
            <person name="Sun Y."/>
            <person name="Le M."/>
            <person name="Wang Q."/>
            <person name="Wei S."/>
            <person name="Zheng Y."/>
            <person name="Lin W."/>
            <person name="Duan Y."/>
            <person name="Cao H."/>
            <person name="Xiong S."/>
            <person name="Wang X."/>
            <person name="Wei L."/>
            <person name="Li C."/>
            <person name="Ma Q."/>
            <person name="Ju M."/>
            <person name="Zhao R."/>
            <person name="Li G."/>
            <person name="Mu C."/>
            <person name="Tian Q."/>
            <person name="Mei H."/>
            <person name="Zhang T."/>
            <person name="Gao T."/>
            <person name="Zhang H."/>
        </authorList>
    </citation>
    <scope>NUCLEOTIDE SEQUENCE</scope>
    <source>
        <strain evidence="2">G02</strain>
    </source>
</reference>
<protein>
    <submittedName>
        <fullName evidence="2">Inactive receptor kinase</fullName>
    </submittedName>
</protein>
<dbReference type="PROSITE" id="PS50011">
    <property type="entry name" value="PROTEIN_KINASE_DOM"/>
    <property type="match status" value="1"/>
</dbReference>
<dbReference type="GO" id="GO:0004672">
    <property type="term" value="F:protein kinase activity"/>
    <property type="evidence" value="ECO:0007669"/>
    <property type="project" value="InterPro"/>
</dbReference>
<dbReference type="InterPro" id="IPR050994">
    <property type="entry name" value="At_inactive_RLKs"/>
</dbReference>
<evidence type="ECO:0000259" key="1">
    <source>
        <dbReference type="PROSITE" id="PS50011"/>
    </source>
</evidence>
<dbReference type="PANTHER" id="PTHR48010">
    <property type="entry name" value="OS05G0588300 PROTEIN"/>
    <property type="match status" value="1"/>
</dbReference>
<keyword evidence="2" id="KW-0418">Kinase</keyword>
<accession>A0AAW2JXL3</accession>
<organism evidence="2">
    <name type="scientific">Sesamum radiatum</name>
    <name type="common">Black benniseed</name>
    <dbReference type="NCBI Taxonomy" id="300843"/>
    <lineage>
        <taxon>Eukaryota</taxon>
        <taxon>Viridiplantae</taxon>
        <taxon>Streptophyta</taxon>
        <taxon>Embryophyta</taxon>
        <taxon>Tracheophyta</taxon>
        <taxon>Spermatophyta</taxon>
        <taxon>Magnoliopsida</taxon>
        <taxon>eudicotyledons</taxon>
        <taxon>Gunneridae</taxon>
        <taxon>Pentapetalae</taxon>
        <taxon>asterids</taxon>
        <taxon>lamiids</taxon>
        <taxon>Lamiales</taxon>
        <taxon>Pedaliaceae</taxon>
        <taxon>Sesamum</taxon>
    </lineage>
</organism>